<proteinExistence type="predicted"/>
<organism evidence="2">
    <name type="scientific">Oppiella nova</name>
    <dbReference type="NCBI Taxonomy" id="334625"/>
    <lineage>
        <taxon>Eukaryota</taxon>
        <taxon>Metazoa</taxon>
        <taxon>Ecdysozoa</taxon>
        <taxon>Arthropoda</taxon>
        <taxon>Chelicerata</taxon>
        <taxon>Arachnida</taxon>
        <taxon>Acari</taxon>
        <taxon>Acariformes</taxon>
        <taxon>Sarcoptiformes</taxon>
        <taxon>Oribatida</taxon>
        <taxon>Brachypylina</taxon>
        <taxon>Oppioidea</taxon>
        <taxon>Oppiidae</taxon>
        <taxon>Oppiella</taxon>
    </lineage>
</organism>
<feature type="transmembrane region" description="Helical" evidence="1">
    <location>
        <begin position="77"/>
        <end position="95"/>
    </location>
</feature>
<feature type="transmembrane region" description="Helical" evidence="1">
    <location>
        <begin position="24"/>
        <end position="45"/>
    </location>
</feature>
<feature type="transmembrane region" description="Helical" evidence="1">
    <location>
        <begin position="52"/>
        <end position="71"/>
    </location>
</feature>
<sequence length="155" mass="17075">NTALITGLSEFIDIMSSNTNESKIVLYVLSGISVLVNFIGLVAVYRESYVMTATYASMMGFIALMSIINTIYNPFQWLNTGLNFTACCMAIVYLCELQTLGMPTMCSVSTTQISPINPLILYVVPGPAHAPQLGLQLQSYQPSREMQFRPPAYIP</sequence>
<evidence type="ECO:0000313" key="3">
    <source>
        <dbReference type="Proteomes" id="UP000728032"/>
    </source>
</evidence>
<dbReference type="EMBL" id="OC924912">
    <property type="protein sequence ID" value="CAD7655816.1"/>
    <property type="molecule type" value="Genomic_DNA"/>
</dbReference>
<dbReference type="Proteomes" id="UP000728032">
    <property type="component" value="Unassembled WGS sequence"/>
</dbReference>
<evidence type="ECO:0000313" key="2">
    <source>
        <dbReference type="EMBL" id="CAD7655816.1"/>
    </source>
</evidence>
<reference evidence="2" key="1">
    <citation type="submission" date="2020-11" db="EMBL/GenBank/DDBJ databases">
        <authorList>
            <person name="Tran Van P."/>
        </authorList>
    </citation>
    <scope>NUCLEOTIDE SEQUENCE</scope>
</reference>
<accession>A0A7R9M9H7</accession>
<keyword evidence="1" id="KW-1133">Transmembrane helix</keyword>
<keyword evidence="1" id="KW-0812">Transmembrane</keyword>
<keyword evidence="3" id="KW-1185">Reference proteome</keyword>
<dbReference type="AlphaFoldDB" id="A0A7R9M9H7"/>
<protein>
    <submittedName>
        <fullName evidence="2">Uncharacterized protein</fullName>
    </submittedName>
</protein>
<keyword evidence="1" id="KW-0472">Membrane</keyword>
<dbReference type="EMBL" id="CAJPVJ010010087">
    <property type="protein sequence ID" value="CAG2173003.1"/>
    <property type="molecule type" value="Genomic_DNA"/>
</dbReference>
<evidence type="ECO:0000256" key="1">
    <source>
        <dbReference type="SAM" id="Phobius"/>
    </source>
</evidence>
<name>A0A7R9M9H7_9ACAR</name>
<gene>
    <name evidence="2" type="ORF">ONB1V03_LOCUS12457</name>
</gene>
<feature type="non-terminal residue" evidence="2">
    <location>
        <position position="1"/>
    </location>
</feature>